<accession>A0A6G1LLP5</accession>
<name>A0A6G1LLP5_9PEZI</name>
<dbReference type="EMBL" id="ML995810">
    <property type="protein sequence ID" value="KAF2773540.1"/>
    <property type="molecule type" value="Genomic_DNA"/>
</dbReference>
<keyword evidence="3" id="KW-1185">Reference proteome</keyword>
<sequence>MRIRTPRPPRVQTSPQQDLLHALPKAPRHPKHRPIIPTHNPPQGSLRNVTPLHLVPTPPPLENSLRHILRHSTQHNTPTLSPTTQTPDKNPHRCIQRHAGPCRQFLEPPTRPML</sequence>
<reference evidence="2" key="1">
    <citation type="journal article" date="2020" name="Stud. Mycol.">
        <title>101 Dothideomycetes genomes: a test case for predicting lifestyles and emergence of pathogens.</title>
        <authorList>
            <person name="Haridas S."/>
            <person name="Albert R."/>
            <person name="Binder M."/>
            <person name="Bloem J."/>
            <person name="Labutti K."/>
            <person name="Salamov A."/>
            <person name="Andreopoulos B."/>
            <person name="Baker S."/>
            <person name="Barry K."/>
            <person name="Bills G."/>
            <person name="Bluhm B."/>
            <person name="Cannon C."/>
            <person name="Castanera R."/>
            <person name="Culley D."/>
            <person name="Daum C."/>
            <person name="Ezra D."/>
            <person name="Gonzalez J."/>
            <person name="Henrissat B."/>
            <person name="Kuo A."/>
            <person name="Liang C."/>
            <person name="Lipzen A."/>
            <person name="Lutzoni F."/>
            <person name="Magnuson J."/>
            <person name="Mondo S."/>
            <person name="Nolan M."/>
            <person name="Ohm R."/>
            <person name="Pangilinan J."/>
            <person name="Park H.-J."/>
            <person name="Ramirez L."/>
            <person name="Alfaro M."/>
            <person name="Sun H."/>
            <person name="Tritt A."/>
            <person name="Yoshinaga Y."/>
            <person name="Zwiers L.-H."/>
            <person name="Turgeon B."/>
            <person name="Goodwin S."/>
            <person name="Spatafora J."/>
            <person name="Crous P."/>
            <person name="Grigoriev I."/>
        </authorList>
    </citation>
    <scope>NUCLEOTIDE SEQUENCE</scope>
    <source>
        <strain evidence="2">CBS 116005</strain>
    </source>
</reference>
<evidence type="ECO:0000256" key="1">
    <source>
        <dbReference type="SAM" id="MobiDB-lite"/>
    </source>
</evidence>
<proteinExistence type="predicted"/>
<feature type="compositionally biased region" description="Polar residues" evidence="1">
    <location>
        <begin position="74"/>
        <end position="88"/>
    </location>
</feature>
<feature type="region of interest" description="Disordered" evidence="1">
    <location>
        <begin position="1"/>
        <end position="114"/>
    </location>
</feature>
<dbReference type="AlphaFoldDB" id="A0A6G1LLP5"/>
<evidence type="ECO:0000313" key="3">
    <source>
        <dbReference type="Proteomes" id="UP000799436"/>
    </source>
</evidence>
<protein>
    <submittedName>
        <fullName evidence="2">Uncharacterized protein</fullName>
    </submittedName>
</protein>
<organism evidence="2 3">
    <name type="scientific">Teratosphaeria nubilosa</name>
    <dbReference type="NCBI Taxonomy" id="161662"/>
    <lineage>
        <taxon>Eukaryota</taxon>
        <taxon>Fungi</taxon>
        <taxon>Dikarya</taxon>
        <taxon>Ascomycota</taxon>
        <taxon>Pezizomycotina</taxon>
        <taxon>Dothideomycetes</taxon>
        <taxon>Dothideomycetidae</taxon>
        <taxon>Mycosphaerellales</taxon>
        <taxon>Teratosphaeriaceae</taxon>
        <taxon>Teratosphaeria</taxon>
    </lineage>
</organism>
<evidence type="ECO:0000313" key="2">
    <source>
        <dbReference type="EMBL" id="KAF2773540.1"/>
    </source>
</evidence>
<dbReference type="Proteomes" id="UP000799436">
    <property type="component" value="Unassembled WGS sequence"/>
</dbReference>
<gene>
    <name evidence="2" type="ORF">EJ03DRAFT_323493</name>
</gene>